<protein>
    <submittedName>
        <fullName evidence="1">Uncharacterized protein</fullName>
    </submittedName>
</protein>
<evidence type="ECO:0000313" key="2">
    <source>
        <dbReference type="Proteomes" id="UP000009010"/>
    </source>
</evidence>
<reference evidence="1 2" key="1">
    <citation type="journal article" date="2012" name="J. Bacteriol.">
        <title>Complete Genome Sequence of Rahnella aquatilis CIP 78.65.</title>
        <authorList>
            <person name="Martinez R.J."/>
            <person name="Bruce D."/>
            <person name="Detter C."/>
            <person name="Goodwin L.A."/>
            <person name="Han J."/>
            <person name="Han C.S."/>
            <person name="Held B."/>
            <person name="Land M.L."/>
            <person name="Mikhailova N."/>
            <person name="Nolan M."/>
            <person name="Pennacchio L."/>
            <person name="Pitluck S."/>
            <person name="Tapia R."/>
            <person name="Woyke T."/>
            <person name="Sobecky P.A."/>
        </authorList>
    </citation>
    <scope>NUCLEOTIDE SEQUENCE [LARGE SCALE GENOMIC DNA]</scope>
    <source>
        <strain evidence="2">ATCC 33071 / DSM 4594 / JCM 1683 / NBRC 105701 / NCIMB 13365 / CIP 78.65</strain>
        <plasmid evidence="1">pRahaq201</plasmid>
    </source>
</reference>
<dbReference type="KEGG" id="raq:Rahaq2_4882"/>
<organism evidence="1 2">
    <name type="scientific">Rahnella aquatilis (strain ATCC 33071 / DSM 4594 / JCM 1683 / NBRC 105701 / NCIMB 13365 / CIP 78.65)</name>
    <dbReference type="NCBI Taxonomy" id="745277"/>
    <lineage>
        <taxon>Bacteria</taxon>
        <taxon>Pseudomonadati</taxon>
        <taxon>Pseudomonadota</taxon>
        <taxon>Gammaproteobacteria</taxon>
        <taxon>Enterobacterales</taxon>
        <taxon>Yersiniaceae</taxon>
        <taxon>Rahnella</taxon>
    </lineage>
</organism>
<geneLocation type="plasmid" evidence="1 2">
    <name>pRahaq201</name>
</geneLocation>
<keyword evidence="2" id="KW-1185">Reference proteome</keyword>
<evidence type="ECO:0000313" key="1">
    <source>
        <dbReference type="EMBL" id="AEX54599.1"/>
    </source>
</evidence>
<reference evidence="2" key="2">
    <citation type="submission" date="2012-01" db="EMBL/GenBank/DDBJ databases">
        <title>Complete sequence of plasmid 1 of Rahnella aquatilis CIP 78.65.</title>
        <authorList>
            <person name="Lucas S."/>
            <person name="Han J."/>
            <person name="Lapidus A."/>
            <person name="Cheng J.-F."/>
            <person name="Goodwin L."/>
            <person name="Pitluck S."/>
            <person name="Peters L."/>
            <person name="Ovchinnikova G."/>
            <person name="Held B."/>
            <person name="Detter J.C."/>
            <person name="Han C."/>
            <person name="Tapia R."/>
            <person name="Land M."/>
            <person name="Hauser L."/>
            <person name="Kyrpides N."/>
            <person name="Ivanova N."/>
            <person name="Pagani I."/>
            <person name="Sobecky P."/>
            <person name="Martinez R."/>
            <person name="Woyke T."/>
        </authorList>
    </citation>
    <scope>NUCLEOTIDE SEQUENCE [LARGE SCALE GENOMIC DNA]</scope>
    <source>
        <strain evidence="2">ATCC 33071 / DSM 4594 / JCM 1683 / NBRC 105701 / NCIMB 13365 / CIP 78.65</strain>
        <plasmid evidence="2">pRahaq201</plasmid>
    </source>
</reference>
<dbReference type="AlphaFoldDB" id="H2J202"/>
<dbReference type="HOGENOM" id="CLU_2651858_0_0_6"/>
<proteinExistence type="predicted"/>
<keyword evidence="1" id="KW-0614">Plasmid</keyword>
<sequence>MRMPGSQRSLLPAFLRFSDEIADDLRPKRLTSPALIITGMLNCAPPDSKSHWKRPYRGHLKDNFRLKRFVELGIFM</sequence>
<dbReference type="EMBL" id="CP003245">
    <property type="protein sequence ID" value="AEX54599.1"/>
    <property type="molecule type" value="Genomic_DNA"/>
</dbReference>
<accession>H2J202</accession>
<dbReference type="Proteomes" id="UP000009010">
    <property type="component" value="Plasmid pRahaq201"/>
</dbReference>
<name>H2J202_RAHAC</name>
<gene>
    <name evidence="1" type="ordered locus">Rahaq2_4882</name>
</gene>